<evidence type="ECO:0000256" key="1">
    <source>
        <dbReference type="ARBA" id="ARBA00004401"/>
    </source>
</evidence>
<dbReference type="Proteomes" id="UP000694392">
    <property type="component" value="Unplaced"/>
</dbReference>
<dbReference type="PANTHER" id="PTHR45710:SF31">
    <property type="entry name" value="EARLY ACTIVATION ANTIGEN CD69"/>
    <property type="match status" value="1"/>
</dbReference>
<dbReference type="GeneTree" id="ENSGT00940000162906"/>
<dbReference type="Pfam" id="PF00059">
    <property type="entry name" value="Lectin_C"/>
    <property type="match status" value="1"/>
</dbReference>
<dbReference type="Gene3D" id="3.10.100.10">
    <property type="entry name" value="Mannose-Binding Protein A, subunit A"/>
    <property type="match status" value="1"/>
</dbReference>
<protein>
    <recommendedName>
        <fullName evidence="3">C-type lectin domain-containing protein</fullName>
    </recommendedName>
</protein>
<keyword evidence="2" id="KW-1133">Transmembrane helix</keyword>
<dbReference type="PANTHER" id="PTHR45710">
    <property type="entry name" value="C-TYPE LECTIN DOMAIN-CONTAINING PROTEIN 180"/>
    <property type="match status" value="1"/>
</dbReference>
<dbReference type="CDD" id="cd00037">
    <property type="entry name" value="CLECT"/>
    <property type="match status" value="1"/>
</dbReference>
<dbReference type="SUPFAM" id="SSF56436">
    <property type="entry name" value="C-type lectin-like"/>
    <property type="match status" value="1"/>
</dbReference>
<evidence type="ECO:0000256" key="2">
    <source>
        <dbReference type="SAM" id="Phobius"/>
    </source>
</evidence>
<sequence length="254" mass="27832">MPRGRPDSFNSFDDDCEQDYENVLPNPTQTVQHTAQAVKSKPAAPTGTQTPKLIGPGRICLIALFILVTLSLLVSTAALVVTLLQWFPCGLGGWQDFQGQCYYFSSQNQTWETARRECQALGADLVVIGAKVQQDFLARRSQRCSPWIGLRGNRSGAWRWVDGSNVSYSGWDVKDPSPTAGACVYLLESGNRRWRNAASQSSVATRALEPKPINGFSLERGNQAALRSLHPGLESFSDGDHDLAVADWDLMGSL</sequence>
<evidence type="ECO:0000313" key="5">
    <source>
        <dbReference type="Proteomes" id="UP000694392"/>
    </source>
</evidence>
<proteinExistence type="predicted"/>
<dbReference type="GO" id="GO:0005886">
    <property type="term" value="C:plasma membrane"/>
    <property type="evidence" value="ECO:0007669"/>
    <property type="project" value="UniProtKB-SubCell"/>
</dbReference>
<dbReference type="InterPro" id="IPR016186">
    <property type="entry name" value="C-type_lectin-like/link_sf"/>
</dbReference>
<feature type="domain" description="C-type lectin" evidence="3">
    <location>
        <begin position="97"/>
        <end position="196"/>
    </location>
</feature>
<evidence type="ECO:0000259" key="3">
    <source>
        <dbReference type="PROSITE" id="PS50041"/>
    </source>
</evidence>
<feature type="transmembrane region" description="Helical" evidence="2">
    <location>
        <begin position="59"/>
        <end position="87"/>
    </location>
</feature>
<keyword evidence="5" id="KW-1185">Reference proteome</keyword>
<reference evidence="4" key="1">
    <citation type="submission" date="2025-08" db="UniProtKB">
        <authorList>
            <consortium name="Ensembl"/>
        </authorList>
    </citation>
    <scope>IDENTIFICATION</scope>
</reference>
<accession>A0A8D0G472</accession>
<keyword evidence="2" id="KW-0472">Membrane</keyword>
<dbReference type="AlphaFoldDB" id="A0A8D0G472"/>
<evidence type="ECO:0000313" key="4">
    <source>
        <dbReference type="Ensembl" id="ENSSPUP00000001567.1"/>
    </source>
</evidence>
<dbReference type="Ensembl" id="ENSSPUT00000001655.1">
    <property type="protein sequence ID" value="ENSSPUP00000001567.1"/>
    <property type="gene ID" value="ENSSPUG00000001227.1"/>
</dbReference>
<dbReference type="SMART" id="SM00034">
    <property type="entry name" value="CLECT"/>
    <property type="match status" value="1"/>
</dbReference>
<organism evidence="4 5">
    <name type="scientific">Sphenodon punctatus</name>
    <name type="common">Tuatara</name>
    <name type="synonym">Hatteria punctata</name>
    <dbReference type="NCBI Taxonomy" id="8508"/>
    <lineage>
        <taxon>Eukaryota</taxon>
        <taxon>Metazoa</taxon>
        <taxon>Chordata</taxon>
        <taxon>Craniata</taxon>
        <taxon>Vertebrata</taxon>
        <taxon>Euteleostomi</taxon>
        <taxon>Lepidosauria</taxon>
        <taxon>Sphenodontia</taxon>
        <taxon>Sphenodontidae</taxon>
        <taxon>Sphenodon</taxon>
    </lineage>
</organism>
<comment type="subcellular location">
    <subcellularLocation>
        <location evidence="1">Cell membrane</location>
        <topology evidence="1">Single-pass type II membrane protein</topology>
    </subcellularLocation>
</comment>
<dbReference type="InterPro" id="IPR016187">
    <property type="entry name" value="CTDL_fold"/>
</dbReference>
<dbReference type="PROSITE" id="PS50041">
    <property type="entry name" value="C_TYPE_LECTIN_2"/>
    <property type="match status" value="1"/>
</dbReference>
<keyword evidence="2" id="KW-0812">Transmembrane</keyword>
<dbReference type="OMA" id="DMSQQFQ"/>
<dbReference type="InterPro" id="IPR050828">
    <property type="entry name" value="C-type_lectin/matrix_domain"/>
</dbReference>
<dbReference type="InterPro" id="IPR001304">
    <property type="entry name" value="C-type_lectin-like"/>
</dbReference>
<name>A0A8D0G472_SPHPU</name>
<reference evidence="4" key="2">
    <citation type="submission" date="2025-09" db="UniProtKB">
        <authorList>
            <consortium name="Ensembl"/>
        </authorList>
    </citation>
    <scope>IDENTIFICATION</scope>
</reference>